<protein>
    <submittedName>
        <fullName evidence="3">Por secretion system C-terminal sorting domain-containing protein</fullName>
    </submittedName>
</protein>
<dbReference type="RefSeq" id="WP_090331018.1">
    <property type="nucleotide sequence ID" value="NZ_FNXY01000001.1"/>
</dbReference>
<organism evidence="3 4">
    <name type="scientific">Dyadobacter koreensis</name>
    <dbReference type="NCBI Taxonomy" id="408657"/>
    <lineage>
        <taxon>Bacteria</taxon>
        <taxon>Pseudomonadati</taxon>
        <taxon>Bacteroidota</taxon>
        <taxon>Cytophagia</taxon>
        <taxon>Cytophagales</taxon>
        <taxon>Spirosomataceae</taxon>
        <taxon>Dyadobacter</taxon>
    </lineage>
</organism>
<dbReference type="STRING" id="408657.SAMN04487995_0232"/>
<proteinExistence type="predicted"/>
<feature type="domain" description="Secretion system C-terminal sorting" evidence="2">
    <location>
        <begin position="252"/>
        <end position="317"/>
    </location>
</feature>
<dbReference type="Proteomes" id="UP000199532">
    <property type="component" value="Unassembled WGS sequence"/>
</dbReference>
<gene>
    <name evidence="3" type="ORF">SAMN04487995_0232</name>
</gene>
<feature type="chain" id="PRO_5011491123" evidence="1">
    <location>
        <begin position="21"/>
        <end position="325"/>
    </location>
</feature>
<evidence type="ECO:0000313" key="3">
    <source>
        <dbReference type="EMBL" id="SEI38248.1"/>
    </source>
</evidence>
<dbReference type="Pfam" id="PF18962">
    <property type="entry name" value="Por_Secre_tail"/>
    <property type="match status" value="1"/>
</dbReference>
<evidence type="ECO:0000256" key="1">
    <source>
        <dbReference type="SAM" id="SignalP"/>
    </source>
</evidence>
<keyword evidence="4" id="KW-1185">Reference proteome</keyword>
<dbReference type="OrthoDB" id="933627at2"/>
<name>A0A1H6Q342_9BACT</name>
<keyword evidence="1" id="KW-0732">Signal</keyword>
<evidence type="ECO:0000259" key="2">
    <source>
        <dbReference type="Pfam" id="PF18962"/>
    </source>
</evidence>
<dbReference type="EMBL" id="FNXY01000001">
    <property type="protein sequence ID" value="SEI38248.1"/>
    <property type="molecule type" value="Genomic_DNA"/>
</dbReference>
<accession>A0A1H6Q342</accession>
<dbReference type="InterPro" id="IPR026444">
    <property type="entry name" value="Secre_tail"/>
</dbReference>
<dbReference type="AlphaFoldDB" id="A0A1H6Q342"/>
<dbReference type="NCBIfam" id="TIGR04183">
    <property type="entry name" value="Por_Secre_tail"/>
    <property type="match status" value="1"/>
</dbReference>
<feature type="signal peptide" evidence="1">
    <location>
        <begin position="1"/>
        <end position="20"/>
    </location>
</feature>
<evidence type="ECO:0000313" key="4">
    <source>
        <dbReference type="Proteomes" id="UP000199532"/>
    </source>
</evidence>
<reference evidence="3 4" key="1">
    <citation type="submission" date="2016-10" db="EMBL/GenBank/DDBJ databases">
        <authorList>
            <person name="de Groot N.N."/>
        </authorList>
    </citation>
    <scope>NUCLEOTIDE SEQUENCE [LARGE SCALE GENOMIC DNA]</scope>
    <source>
        <strain evidence="3 4">DSM 19938</strain>
    </source>
</reference>
<sequence length="325" mass="35648">MKRYLLFCQLALLYSLQAAAQFTAGSSGFFTSVGTDVYIEGLTFRPTTAFSIINRTLTISPIALAGSPPSIARVYTFDAPFNFVGRLGLFYQVSEINGNTETLLQVVHKDAAVVITTGSVVNTTSHYIYNDLAGPITLSAATAAQPGALPVTLVDFTAIKEGNIAQLSWLTSFERNSDYFDVEHSIDAKRWTVLSSIQAATKSQSLKSYSYSHATPFSGSNFYRLKMIDKDQSYAYSKICELQFSTNFQASLFPNPVVEKLSIKADDWKNIVSVKLLNSQGICFFESEGITPSAEIDMKNFPAGLYLVQMTKSDGAINVIKVIKQ</sequence>